<dbReference type="EC" id="2.1.1.37" evidence="7"/>
<dbReference type="GO" id="GO:0009307">
    <property type="term" value="P:DNA restriction-modification system"/>
    <property type="evidence" value="ECO:0007669"/>
    <property type="project" value="UniProtKB-KW"/>
</dbReference>
<evidence type="ECO:0000256" key="2">
    <source>
        <dbReference type="ARBA" id="ARBA00022679"/>
    </source>
</evidence>
<comment type="catalytic activity">
    <reaction evidence="7">
        <text>a 2'-deoxycytidine in DNA + S-adenosyl-L-methionine = a 5-methyl-2'-deoxycytidine in DNA + S-adenosyl-L-homocysteine + H(+)</text>
        <dbReference type="Rhea" id="RHEA:13681"/>
        <dbReference type="Rhea" id="RHEA-COMP:11369"/>
        <dbReference type="Rhea" id="RHEA-COMP:11370"/>
        <dbReference type="ChEBI" id="CHEBI:15378"/>
        <dbReference type="ChEBI" id="CHEBI:57856"/>
        <dbReference type="ChEBI" id="CHEBI:59789"/>
        <dbReference type="ChEBI" id="CHEBI:85452"/>
        <dbReference type="ChEBI" id="CHEBI:85454"/>
        <dbReference type="EC" id="2.1.1.37"/>
    </reaction>
</comment>
<evidence type="ECO:0000256" key="4">
    <source>
        <dbReference type="ARBA" id="ARBA00022747"/>
    </source>
</evidence>
<keyword evidence="4" id="KW-0680">Restriction system</keyword>
<keyword evidence="3 5" id="KW-0949">S-adenosyl-L-methionine</keyword>
<dbReference type="Proteomes" id="UP000531659">
    <property type="component" value="Unassembled WGS sequence"/>
</dbReference>
<dbReference type="Pfam" id="PF00145">
    <property type="entry name" value="DNA_methylase"/>
    <property type="match status" value="1"/>
</dbReference>
<keyword evidence="1 5" id="KW-0489">Methyltransferase</keyword>
<dbReference type="GO" id="GO:0003677">
    <property type="term" value="F:DNA binding"/>
    <property type="evidence" value="ECO:0007669"/>
    <property type="project" value="TreeGrafter"/>
</dbReference>
<dbReference type="InterPro" id="IPR001525">
    <property type="entry name" value="C5_MeTfrase"/>
</dbReference>
<comment type="caution">
    <text evidence="8">The sequence shown here is derived from an EMBL/GenBank/DDBJ whole genome shotgun (WGS) entry which is preliminary data.</text>
</comment>
<dbReference type="Gene3D" id="3.40.50.150">
    <property type="entry name" value="Vaccinia Virus protein VP39"/>
    <property type="match status" value="1"/>
</dbReference>
<dbReference type="CDD" id="cd00315">
    <property type="entry name" value="Cyt_C5_DNA_methylase"/>
    <property type="match status" value="1"/>
</dbReference>
<evidence type="ECO:0000256" key="1">
    <source>
        <dbReference type="ARBA" id="ARBA00022603"/>
    </source>
</evidence>
<evidence type="ECO:0000313" key="9">
    <source>
        <dbReference type="Proteomes" id="UP000531659"/>
    </source>
</evidence>
<protein>
    <recommendedName>
        <fullName evidence="7">Cytosine-specific methyltransferase</fullName>
        <ecNumber evidence="7">2.1.1.37</ecNumber>
    </recommendedName>
</protein>
<evidence type="ECO:0000256" key="3">
    <source>
        <dbReference type="ARBA" id="ARBA00022691"/>
    </source>
</evidence>
<dbReference type="InterPro" id="IPR050390">
    <property type="entry name" value="C5-Methyltransferase"/>
</dbReference>
<dbReference type="Gene3D" id="3.90.120.10">
    <property type="entry name" value="DNA Methylase, subunit A, domain 2"/>
    <property type="match status" value="1"/>
</dbReference>
<dbReference type="PANTHER" id="PTHR10629">
    <property type="entry name" value="CYTOSINE-SPECIFIC METHYLTRANSFERASE"/>
    <property type="match status" value="1"/>
</dbReference>
<organism evidence="8 9">
    <name type="scientific">Clostridium estertheticum</name>
    <dbReference type="NCBI Taxonomy" id="238834"/>
    <lineage>
        <taxon>Bacteria</taxon>
        <taxon>Bacillati</taxon>
        <taxon>Bacillota</taxon>
        <taxon>Clostridia</taxon>
        <taxon>Eubacteriales</taxon>
        <taxon>Clostridiaceae</taxon>
        <taxon>Clostridium</taxon>
    </lineage>
</organism>
<dbReference type="GO" id="GO:0003886">
    <property type="term" value="F:DNA (cytosine-5-)-methyltransferase activity"/>
    <property type="evidence" value="ECO:0007669"/>
    <property type="project" value="UniProtKB-EC"/>
</dbReference>
<dbReference type="InterPro" id="IPR029063">
    <property type="entry name" value="SAM-dependent_MTases_sf"/>
</dbReference>
<dbReference type="GO" id="GO:0032259">
    <property type="term" value="P:methylation"/>
    <property type="evidence" value="ECO:0007669"/>
    <property type="project" value="UniProtKB-KW"/>
</dbReference>
<gene>
    <name evidence="8" type="ORF">HLQ16_11500</name>
</gene>
<reference evidence="8 9" key="1">
    <citation type="submission" date="2020-05" db="EMBL/GenBank/DDBJ databases">
        <title>Complete genome of Clostridium estertheticum subspecies estertheticum, isolated from Vacuum packed lamb meat from New Zealand imported to Switzerland.</title>
        <authorList>
            <person name="Wambui J."/>
            <person name="Stevens M.J.A."/>
            <person name="Stephan R."/>
        </authorList>
    </citation>
    <scope>NUCLEOTIDE SEQUENCE [LARGE SCALE GENOMIC DNA]</scope>
    <source>
        <strain evidence="8 9">CEST001</strain>
    </source>
</reference>
<sequence length="327" mass="37406">MNISSIFAGAGGMDYGFEQAGFNIVWANEYDKVIWDTYKFNHPNTYLDTRSIKDVPSTDIPDNIDGIIGGPPCQSWSLAGAMKGIEDDRGKLFFEYLRILRDKQPKFFVAENVPGIVSRAHIDSFMNIKRLFADCGYNVSHQTLNANDFGVPQERKRVFLVGYRNDLNLVFDFNRLLPNEYKPNLRDAIGDLDDAIPALDKNKSNGELVIANHEYFIGSFSSMYMSRNRRKRWEQPSFTIQAGGRHAPLHPNSCEMEKVEKDIWKFTNDNYRRLSVRECARIQTFPDGFIFKYSALADAYKMIGNAVPTRLAQAVATQIREDLLNLR</sequence>
<dbReference type="SUPFAM" id="SSF53335">
    <property type="entry name" value="S-adenosyl-L-methionine-dependent methyltransferases"/>
    <property type="match status" value="1"/>
</dbReference>
<evidence type="ECO:0000256" key="7">
    <source>
        <dbReference type="RuleBase" id="RU000417"/>
    </source>
</evidence>
<dbReference type="AlphaFoldDB" id="A0A7Y3WS16"/>
<dbReference type="PANTHER" id="PTHR10629:SF52">
    <property type="entry name" value="DNA (CYTOSINE-5)-METHYLTRANSFERASE 1"/>
    <property type="match status" value="1"/>
</dbReference>
<comment type="similarity">
    <text evidence="5 6">Belongs to the class I-like SAM-binding methyltransferase superfamily. C5-methyltransferase family.</text>
</comment>
<dbReference type="PRINTS" id="PR00105">
    <property type="entry name" value="C5METTRFRASE"/>
</dbReference>
<dbReference type="GO" id="GO:0044027">
    <property type="term" value="P:negative regulation of gene expression via chromosomal CpG island methylation"/>
    <property type="evidence" value="ECO:0007669"/>
    <property type="project" value="TreeGrafter"/>
</dbReference>
<proteinExistence type="inferred from homology"/>
<evidence type="ECO:0000313" key="8">
    <source>
        <dbReference type="EMBL" id="NNU76557.1"/>
    </source>
</evidence>
<dbReference type="PROSITE" id="PS00094">
    <property type="entry name" value="C5_MTASE_1"/>
    <property type="match status" value="1"/>
</dbReference>
<dbReference type="NCBIfam" id="TIGR00675">
    <property type="entry name" value="dcm"/>
    <property type="match status" value="1"/>
</dbReference>
<dbReference type="RefSeq" id="WP_171297232.1">
    <property type="nucleotide sequence ID" value="NZ_CP087102.1"/>
</dbReference>
<accession>A0A7Y3WS16</accession>
<evidence type="ECO:0000256" key="6">
    <source>
        <dbReference type="RuleBase" id="RU000416"/>
    </source>
</evidence>
<dbReference type="PROSITE" id="PS51679">
    <property type="entry name" value="SAM_MT_C5"/>
    <property type="match status" value="1"/>
</dbReference>
<dbReference type="EMBL" id="JABEYB010000008">
    <property type="protein sequence ID" value="NNU76557.1"/>
    <property type="molecule type" value="Genomic_DNA"/>
</dbReference>
<name>A0A7Y3WS16_9CLOT</name>
<evidence type="ECO:0000256" key="5">
    <source>
        <dbReference type="PROSITE-ProRule" id="PRU01016"/>
    </source>
</evidence>
<dbReference type="InterPro" id="IPR018117">
    <property type="entry name" value="C5_DNA_meth_AS"/>
</dbReference>
<feature type="active site" evidence="5">
    <location>
        <position position="73"/>
    </location>
</feature>
<keyword evidence="2 5" id="KW-0808">Transferase</keyword>